<dbReference type="InterPro" id="IPR005564">
    <property type="entry name" value="Major_capsid_GpE"/>
</dbReference>
<dbReference type="Gene3D" id="3.90.1690.10">
    <property type="entry name" value="phage-related protein like domain"/>
    <property type="match status" value="1"/>
</dbReference>
<keyword evidence="2" id="KW-1185">Reference proteome</keyword>
<dbReference type="EMBL" id="AMRL01000002">
    <property type="protein sequence ID" value="EKE78435.1"/>
    <property type="molecule type" value="Genomic_DNA"/>
</dbReference>
<dbReference type="eggNOG" id="ENOG502Z7K7">
    <property type="taxonomic scope" value="Bacteria"/>
</dbReference>
<dbReference type="PATRIC" id="fig|1207063.3.peg.549"/>
<evidence type="ECO:0000313" key="1">
    <source>
        <dbReference type="EMBL" id="EKE78435.1"/>
    </source>
</evidence>
<organism evidence="1 2">
    <name type="scientific">Oceanibaculum indicum P24</name>
    <dbReference type="NCBI Taxonomy" id="1207063"/>
    <lineage>
        <taxon>Bacteria</taxon>
        <taxon>Pseudomonadati</taxon>
        <taxon>Pseudomonadota</taxon>
        <taxon>Alphaproteobacteria</taxon>
        <taxon>Rhodospirillales</taxon>
        <taxon>Oceanibaculaceae</taxon>
        <taxon>Oceanibaculum</taxon>
    </lineage>
</organism>
<protein>
    <submittedName>
        <fullName evidence="1">Uncharacterized protein</fullName>
    </submittedName>
</protein>
<dbReference type="RefSeq" id="WP_008943158.1">
    <property type="nucleotide sequence ID" value="NZ_AMRL01000002.1"/>
</dbReference>
<dbReference type="InterPro" id="IPR053738">
    <property type="entry name" value="Lambda_capsid_assembly"/>
</dbReference>
<reference evidence="1 2" key="1">
    <citation type="journal article" date="2012" name="J. Bacteriol.">
        <title>Genome Sequence of Oceanibaculum indicum Type Strain P24.</title>
        <authorList>
            <person name="Lai Q."/>
            <person name="Shao Z."/>
        </authorList>
    </citation>
    <scope>NUCLEOTIDE SEQUENCE [LARGE SCALE GENOMIC DNA]</scope>
    <source>
        <strain evidence="1 2">P24</strain>
    </source>
</reference>
<evidence type="ECO:0000313" key="2">
    <source>
        <dbReference type="Proteomes" id="UP000006746"/>
    </source>
</evidence>
<name>K2KLV3_9PROT</name>
<dbReference type="AlphaFoldDB" id="K2KLV3"/>
<proteinExistence type="predicted"/>
<dbReference type="Proteomes" id="UP000006746">
    <property type="component" value="Unassembled WGS sequence"/>
</dbReference>
<accession>K2KLV3</accession>
<comment type="caution">
    <text evidence="1">The sequence shown here is derived from an EMBL/GenBank/DDBJ whole genome shotgun (WGS) entry which is preliminary data.</text>
</comment>
<dbReference type="STRING" id="1207063.P24_02706"/>
<gene>
    <name evidence="1" type="ORF">P24_02706</name>
</gene>
<sequence length="311" mass="33468">MSTANMNTGQVRVVDPVLSTVAHGYVSPDFVGGILFPFVDVDISGGKVLTFGKEAFQQYSLRRAPGADTPRVSFGYQGAPYSLVQDAIEVPVPREHQRDASVMPGIDLGTRAVNFGMRIVMQALEVDRAAIALNAANYDNDHKVALTSGDKWSAETGTPSADIDTAKEAVRASTGMIANTVLLSAVAFNAARNNANVLERFKYTSSDSVTADMLAKLWDVERVVVGRAISADDAGAFSDIWGNNAVVAYVPASPAGMEQPSYGYTYRMRGHPAVEQAYWDQRSKSWIYGVTMERAPVLTGMAAGYLIQNPN</sequence>
<dbReference type="Pfam" id="PF03864">
    <property type="entry name" value="Phage_cap_E"/>
    <property type="match status" value="1"/>
</dbReference>